<dbReference type="EMBL" id="BFAV01000016">
    <property type="protein sequence ID" value="GBF31998.1"/>
    <property type="molecule type" value="Genomic_DNA"/>
</dbReference>
<gene>
    <name evidence="1" type="ORF">DCCM_0189</name>
</gene>
<protein>
    <submittedName>
        <fullName evidence="1">Uncharacterized protein</fullName>
    </submittedName>
</protein>
<evidence type="ECO:0000313" key="2">
    <source>
        <dbReference type="Proteomes" id="UP000239549"/>
    </source>
</evidence>
<dbReference type="AlphaFoldDB" id="A0A2L2X7E4"/>
<reference evidence="2" key="1">
    <citation type="submission" date="2018-02" db="EMBL/GenBank/DDBJ databases">
        <title>Genome sequence of Desulfocucumis palustris strain NAW-5.</title>
        <authorList>
            <person name="Watanabe M."/>
            <person name="Kojima H."/>
            <person name="Fukui M."/>
        </authorList>
    </citation>
    <scope>NUCLEOTIDE SEQUENCE [LARGE SCALE GENOMIC DNA]</scope>
    <source>
        <strain evidence="2">NAW-5</strain>
    </source>
</reference>
<accession>A0A2L2X7E4</accession>
<evidence type="ECO:0000313" key="1">
    <source>
        <dbReference type="EMBL" id="GBF31998.1"/>
    </source>
</evidence>
<comment type="caution">
    <text evidence="1">The sequence shown here is derived from an EMBL/GenBank/DDBJ whole genome shotgun (WGS) entry which is preliminary data.</text>
</comment>
<keyword evidence="2" id="KW-1185">Reference proteome</keyword>
<dbReference type="Proteomes" id="UP000239549">
    <property type="component" value="Unassembled WGS sequence"/>
</dbReference>
<name>A0A2L2X7E4_9FIRM</name>
<proteinExistence type="predicted"/>
<sequence length="49" mass="5725">MSRHFSLNFLLILFKVMLDEEKQKVPSPERTLSAYEPAPARFFDLLGKL</sequence>
<organism evidence="1 2">
    <name type="scientific">Desulfocucumis palustris</name>
    <dbReference type="NCBI Taxonomy" id="1898651"/>
    <lineage>
        <taxon>Bacteria</taxon>
        <taxon>Bacillati</taxon>
        <taxon>Bacillota</taxon>
        <taxon>Clostridia</taxon>
        <taxon>Eubacteriales</taxon>
        <taxon>Desulfocucumaceae</taxon>
        <taxon>Desulfocucumis</taxon>
    </lineage>
</organism>